<comment type="function">
    <text evidence="9">Fluoride-specific ion channel. Important for reducing fluoride concentration in the cell, thus reducing its toxicity.</text>
</comment>
<dbReference type="GO" id="GO:0005886">
    <property type="term" value="C:plasma membrane"/>
    <property type="evidence" value="ECO:0007669"/>
    <property type="project" value="UniProtKB-SubCell"/>
</dbReference>
<dbReference type="Pfam" id="PF02537">
    <property type="entry name" value="CRCB"/>
    <property type="match status" value="1"/>
</dbReference>
<evidence type="ECO:0000256" key="6">
    <source>
        <dbReference type="ARBA" id="ARBA00023303"/>
    </source>
</evidence>
<evidence type="ECO:0000313" key="11">
    <source>
        <dbReference type="EMBL" id="MBB3667434.1"/>
    </source>
</evidence>
<keyword evidence="4 10" id="KW-1133">Transmembrane helix</keyword>
<dbReference type="GO" id="GO:0034220">
    <property type="term" value="P:monoatomic ion transmembrane transport"/>
    <property type="evidence" value="ECO:0007669"/>
    <property type="project" value="UniProtKB-KW"/>
</dbReference>
<feature type="transmembrane region" description="Helical" evidence="10">
    <location>
        <begin position="133"/>
        <end position="159"/>
    </location>
</feature>
<reference evidence="11 12" key="1">
    <citation type="submission" date="2020-08" db="EMBL/GenBank/DDBJ databases">
        <title>Sequencing the genomes of 1000 actinobacteria strains.</title>
        <authorList>
            <person name="Klenk H.-P."/>
        </authorList>
    </citation>
    <scope>NUCLEOTIDE SEQUENCE [LARGE SCALE GENOMIC DNA]</scope>
    <source>
        <strain evidence="11 12">DSM 28238</strain>
    </source>
</reference>
<keyword evidence="6" id="KW-0813">Transport</keyword>
<evidence type="ECO:0000256" key="3">
    <source>
        <dbReference type="ARBA" id="ARBA00022692"/>
    </source>
</evidence>
<keyword evidence="2 10" id="KW-1003">Cell membrane</keyword>
<keyword evidence="6" id="KW-0407">Ion channel</keyword>
<keyword evidence="3 10" id="KW-0812">Transmembrane</keyword>
<evidence type="ECO:0000256" key="5">
    <source>
        <dbReference type="ARBA" id="ARBA00023136"/>
    </source>
</evidence>
<keyword evidence="6" id="KW-0406">Ion transport</keyword>
<evidence type="ECO:0000256" key="8">
    <source>
        <dbReference type="ARBA" id="ARBA00035585"/>
    </source>
</evidence>
<comment type="catalytic activity">
    <reaction evidence="8">
        <text>fluoride(in) = fluoride(out)</text>
        <dbReference type="Rhea" id="RHEA:76159"/>
        <dbReference type="ChEBI" id="CHEBI:17051"/>
    </reaction>
    <physiologicalReaction direction="left-to-right" evidence="8">
        <dbReference type="Rhea" id="RHEA:76160"/>
    </physiologicalReaction>
</comment>
<sequence length="165" mass="16940">MSTSDHRTAKPWAPHREDGLSLGALILAVAVAGAVGSVLRLSIGAPFEEHYMKFPWATLMINLGGSAALGLLTAVAHRWRGLPSWGVPVLGTGLLGSFTTFSAVMLAAVASQQSSLFGAVAGDEVIPAGLWEMLAYLGMGMLFCTAAAAAGITVGRALFGNGDEP</sequence>
<evidence type="ECO:0000256" key="1">
    <source>
        <dbReference type="ARBA" id="ARBA00004651"/>
    </source>
</evidence>
<evidence type="ECO:0000313" key="12">
    <source>
        <dbReference type="Proteomes" id="UP000547528"/>
    </source>
</evidence>
<feature type="transmembrane region" description="Helical" evidence="10">
    <location>
        <begin position="20"/>
        <end position="42"/>
    </location>
</feature>
<keyword evidence="5 10" id="KW-0472">Membrane</keyword>
<evidence type="ECO:0000256" key="9">
    <source>
        <dbReference type="ARBA" id="ARBA00049940"/>
    </source>
</evidence>
<accession>A0A7W5TV59</accession>
<dbReference type="AlphaFoldDB" id="A0A7W5TV59"/>
<dbReference type="EMBL" id="JACIBT010000001">
    <property type="protein sequence ID" value="MBB3667434.1"/>
    <property type="molecule type" value="Genomic_DNA"/>
</dbReference>
<evidence type="ECO:0000256" key="4">
    <source>
        <dbReference type="ARBA" id="ARBA00022989"/>
    </source>
</evidence>
<evidence type="ECO:0000256" key="7">
    <source>
        <dbReference type="ARBA" id="ARBA00035120"/>
    </source>
</evidence>
<gene>
    <name evidence="11" type="ORF">FHX47_001027</name>
</gene>
<keyword evidence="12" id="KW-1185">Reference proteome</keyword>
<evidence type="ECO:0000256" key="10">
    <source>
        <dbReference type="RuleBase" id="RU004340"/>
    </source>
</evidence>
<organism evidence="11 12">
    <name type="scientific">Garicola koreensis</name>
    <dbReference type="NCBI Taxonomy" id="1262554"/>
    <lineage>
        <taxon>Bacteria</taxon>
        <taxon>Bacillati</taxon>
        <taxon>Actinomycetota</taxon>
        <taxon>Actinomycetes</taxon>
        <taxon>Micrococcales</taxon>
        <taxon>Micrococcaceae</taxon>
        <taxon>Garicola</taxon>
    </lineage>
</organism>
<comment type="similarity">
    <text evidence="7 10">Belongs to the fluoride channel Fluc/FEX (TC 1.A.43) family.</text>
</comment>
<proteinExistence type="inferred from homology"/>
<name>A0A7W5TV59_9MICC</name>
<dbReference type="InterPro" id="IPR003691">
    <property type="entry name" value="FluC"/>
</dbReference>
<evidence type="ECO:0000256" key="2">
    <source>
        <dbReference type="ARBA" id="ARBA00022475"/>
    </source>
</evidence>
<dbReference type="Proteomes" id="UP000547528">
    <property type="component" value="Unassembled WGS sequence"/>
</dbReference>
<comment type="subcellular location">
    <subcellularLocation>
        <location evidence="1">Cell membrane</location>
        <topology evidence="1">Multi-pass membrane protein</topology>
    </subcellularLocation>
</comment>
<protein>
    <recommendedName>
        <fullName evidence="10">Fluoride-specific ion channel</fullName>
    </recommendedName>
</protein>
<comment type="caution">
    <text evidence="11">The sequence shown here is derived from an EMBL/GenBank/DDBJ whole genome shotgun (WGS) entry which is preliminary data.</text>
</comment>
<feature type="transmembrane region" description="Helical" evidence="10">
    <location>
        <begin position="54"/>
        <end position="75"/>
    </location>
</feature>
<dbReference type="RefSeq" id="WP_183357752.1">
    <property type="nucleotide sequence ID" value="NZ_BAABKR010000001.1"/>
</dbReference>
<feature type="transmembrane region" description="Helical" evidence="10">
    <location>
        <begin position="87"/>
        <end position="110"/>
    </location>
</feature>